<evidence type="ECO:0000256" key="2">
    <source>
        <dbReference type="ARBA" id="ARBA00018672"/>
    </source>
</evidence>
<accession>A0A6N7XH60</accession>
<dbReference type="InterPro" id="IPR051552">
    <property type="entry name" value="HptR"/>
</dbReference>
<dbReference type="SUPFAM" id="SSF52172">
    <property type="entry name" value="CheY-like"/>
    <property type="match status" value="1"/>
</dbReference>
<comment type="function">
    <text evidence="9">May play the central regulatory role in sporulation. It may be an element of the effector pathway responsible for the activation of sporulation genes in response to nutritional stress. Spo0A may act in concert with spo0H (a sigma factor) to control the expression of some genes that are critical to the sporulation process.</text>
</comment>
<dbReference type="PANTHER" id="PTHR42713:SF3">
    <property type="entry name" value="TRANSCRIPTIONAL REGULATORY PROTEIN HPTR"/>
    <property type="match status" value="1"/>
</dbReference>
<evidence type="ECO:0000256" key="4">
    <source>
        <dbReference type="ARBA" id="ARBA00022553"/>
    </source>
</evidence>
<sequence length="251" mass="28943">MYTLLIIEDEELVRKGISSLIDFDKMGIGSVYEAENGEVAWDIIVKQRPDIILSDINMPHMDGITLAKKVKELDKDTHIVFLTGYDYFDYAVSALKLGADDYVLKPISKKDVENILINITNKLNQERREKAVYELISENEQNPCGSSESDELLCIINQKIYCSDFSLKDLANQMGFSTNYLSTFIKKHLGMSFQDYLTKNRIYRAKILLLTTDLKIYEIAEQVGYEDVNYFSSRFKQYVGMTPRQYQKGVQ</sequence>
<comment type="subcellular location">
    <subcellularLocation>
        <location evidence="1">Cytoplasm</location>
    </subcellularLocation>
</comment>
<dbReference type="InterPro" id="IPR018060">
    <property type="entry name" value="HTH_AraC"/>
</dbReference>
<dbReference type="SMART" id="SM00342">
    <property type="entry name" value="HTH_ARAC"/>
    <property type="match status" value="1"/>
</dbReference>
<evidence type="ECO:0000259" key="12">
    <source>
        <dbReference type="PROSITE" id="PS50110"/>
    </source>
</evidence>
<keyword evidence="14" id="KW-1185">Reference proteome</keyword>
<evidence type="ECO:0000313" key="13">
    <source>
        <dbReference type="EMBL" id="MST62539.1"/>
    </source>
</evidence>
<keyword evidence="5" id="KW-0902">Two-component regulatory system</keyword>
<dbReference type="InterPro" id="IPR011006">
    <property type="entry name" value="CheY-like_superfamily"/>
</dbReference>
<feature type="domain" description="Response regulatory" evidence="12">
    <location>
        <begin position="3"/>
        <end position="120"/>
    </location>
</feature>
<dbReference type="PROSITE" id="PS01124">
    <property type="entry name" value="HTH_ARAC_FAMILY_2"/>
    <property type="match status" value="1"/>
</dbReference>
<evidence type="ECO:0000256" key="3">
    <source>
        <dbReference type="ARBA" id="ARBA00022490"/>
    </source>
</evidence>
<dbReference type="GO" id="GO:0043565">
    <property type="term" value="F:sequence-specific DNA binding"/>
    <property type="evidence" value="ECO:0007669"/>
    <property type="project" value="InterPro"/>
</dbReference>
<dbReference type="InterPro" id="IPR009057">
    <property type="entry name" value="Homeodomain-like_sf"/>
</dbReference>
<dbReference type="SMART" id="SM00448">
    <property type="entry name" value="REC"/>
    <property type="match status" value="1"/>
</dbReference>
<dbReference type="RefSeq" id="WP_154537931.1">
    <property type="nucleotide sequence ID" value="NZ_VUNE01000003.1"/>
</dbReference>
<gene>
    <name evidence="13" type="ORF">FYJ71_06120</name>
</gene>
<dbReference type="Proteomes" id="UP000440713">
    <property type="component" value="Unassembled WGS sequence"/>
</dbReference>
<dbReference type="CDD" id="cd17536">
    <property type="entry name" value="REC_YesN-like"/>
    <property type="match status" value="1"/>
</dbReference>
<dbReference type="Gene3D" id="3.40.50.2300">
    <property type="match status" value="1"/>
</dbReference>
<protein>
    <recommendedName>
        <fullName evidence="2">Stage 0 sporulation protein A homolog</fullName>
    </recommendedName>
</protein>
<dbReference type="AlphaFoldDB" id="A0A6N7XH60"/>
<keyword evidence="4 10" id="KW-0597">Phosphoprotein</keyword>
<feature type="domain" description="HTH araC/xylS-type" evidence="11">
    <location>
        <begin position="150"/>
        <end position="249"/>
    </location>
</feature>
<dbReference type="GO" id="GO:0005737">
    <property type="term" value="C:cytoplasm"/>
    <property type="evidence" value="ECO:0007669"/>
    <property type="project" value="UniProtKB-SubCell"/>
</dbReference>
<proteinExistence type="predicted"/>
<keyword evidence="6" id="KW-0805">Transcription regulation</keyword>
<evidence type="ECO:0000256" key="1">
    <source>
        <dbReference type="ARBA" id="ARBA00004496"/>
    </source>
</evidence>
<dbReference type="PANTHER" id="PTHR42713">
    <property type="entry name" value="HISTIDINE KINASE-RELATED"/>
    <property type="match status" value="1"/>
</dbReference>
<name>A0A6N7XH60_9FIRM</name>
<comment type="caution">
    <text evidence="13">The sequence shown here is derived from an EMBL/GenBank/DDBJ whole genome shotgun (WGS) entry which is preliminary data.</text>
</comment>
<evidence type="ECO:0000259" key="11">
    <source>
        <dbReference type="PROSITE" id="PS01124"/>
    </source>
</evidence>
<evidence type="ECO:0000256" key="7">
    <source>
        <dbReference type="ARBA" id="ARBA00023125"/>
    </source>
</evidence>
<dbReference type="GO" id="GO:0003700">
    <property type="term" value="F:DNA-binding transcription factor activity"/>
    <property type="evidence" value="ECO:0007669"/>
    <property type="project" value="InterPro"/>
</dbReference>
<organism evidence="13 14">
    <name type="scientific">Peptostreptococcus porci</name>
    <dbReference type="NCBI Taxonomy" id="2652282"/>
    <lineage>
        <taxon>Bacteria</taxon>
        <taxon>Bacillati</taxon>
        <taxon>Bacillota</taxon>
        <taxon>Clostridia</taxon>
        <taxon>Peptostreptococcales</taxon>
        <taxon>Peptostreptococcaceae</taxon>
        <taxon>Peptostreptococcus</taxon>
    </lineage>
</organism>
<evidence type="ECO:0000256" key="9">
    <source>
        <dbReference type="ARBA" id="ARBA00024867"/>
    </source>
</evidence>
<dbReference type="GO" id="GO:0000160">
    <property type="term" value="P:phosphorelay signal transduction system"/>
    <property type="evidence" value="ECO:0007669"/>
    <property type="project" value="UniProtKB-KW"/>
</dbReference>
<evidence type="ECO:0000313" key="14">
    <source>
        <dbReference type="Proteomes" id="UP000440713"/>
    </source>
</evidence>
<evidence type="ECO:0000256" key="10">
    <source>
        <dbReference type="PROSITE-ProRule" id="PRU00169"/>
    </source>
</evidence>
<keyword evidence="8" id="KW-0804">Transcription</keyword>
<reference evidence="13 14" key="1">
    <citation type="submission" date="2019-08" db="EMBL/GenBank/DDBJ databases">
        <title>In-depth cultivation of the pig gut microbiome towards novel bacterial diversity and tailored functional studies.</title>
        <authorList>
            <person name="Wylensek D."/>
            <person name="Hitch T.C.A."/>
            <person name="Clavel T."/>
        </authorList>
    </citation>
    <scope>NUCLEOTIDE SEQUENCE [LARGE SCALE GENOMIC DNA]</scope>
    <source>
        <strain evidence="13 14">WCA-SAB-591-4A-A</strain>
    </source>
</reference>
<dbReference type="Pfam" id="PF00072">
    <property type="entry name" value="Response_reg"/>
    <property type="match status" value="1"/>
</dbReference>
<dbReference type="Gene3D" id="1.10.10.60">
    <property type="entry name" value="Homeodomain-like"/>
    <property type="match status" value="2"/>
</dbReference>
<evidence type="ECO:0000256" key="6">
    <source>
        <dbReference type="ARBA" id="ARBA00023015"/>
    </source>
</evidence>
<keyword evidence="7" id="KW-0238">DNA-binding</keyword>
<evidence type="ECO:0000256" key="8">
    <source>
        <dbReference type="ARBA" id="ARBA00023163"/>
    </source>
</evidence>
<dbReference type="Pfam" id="PF12833">
    <property type="entry name" value="HTH_18"/>
    <property type="match status" value="1"/>
</dbReference>
<dbReference type="InterPro" id="IPR018062">
    <property type="entry name" value="HTH_AraC-typ_CS"/>
</dbReference>
<keyword evidence="3" id="KW-0963">Cytoplasm</keyword>
<feature type="modified residue" description="4-aspartylphosphate" evidence="10">
    <location>
        <position position="55"/>
    </location>
</feature>
<dbReference type="PRINTS" id="PR00032">
    <property type="entry name" value="HTHARAC"/>
</dbReference>
<dbReference type="PROSITE" id="PS00041">
    <property type="entry name" value="HTH_ARAC_FAMILY_1"/>
    <property type="match status" value="1"/>
</dbReference>
<dbReference type="InterPro" id="IPR020449">
    <property type="entry name" value="Tscrpt_reg_AraC-type_HTH"/>
</dbReference>
<dbReference type="PROSITE" id="PS50110">
    <property type="entry name" value="RESPONSE_REGULATORY"/>
    <property type="match status" value="1"/>
</dbReference>
<evidence type="ECO:0000256" key="5">
    <source>
        <dbReference type="ARBA" id="ARBA00023012"/>
    </source>
</evidence>
<dbReference type="EMBL" id="VUNE01000003">
    <property type="protein sequence ID" value="MST62539.1"/>
    <property type="molecule type" value="Genomic_DNA"/>
</dbReference>
<dbReference type="InterPro" id="IPR001789">
    <property type="entry name" value="Sig_transdc_resp-reg_receiver"/>
</dbReference>
<dbReference type="SUPFAM" id="SSF46689">
    <property type="entry name" value="Homeodomain-like"/>
    <property type="match status" value="2"/>
</dbReference>